<dbReference type="InterPro" id="IPR000851">
    <property type="entry name" value="Ribosomal_uS5"/>
</dbReference>
<dbReference type="SUPFAM" id="SSF54211">
    <property type="entry name" value="Ribosomal protein S5 domain 2-like"/>
    <property type="match status" value="1"/>
</dbReference>
<organism evidence="8 9">
    <name type="scientific">Aureobasidium pullulans</name>
    <name type="common">Black yeast</name>
    <name type="synonym">Pullularia pullulans</name>
    <dbReference type="NCBI Taxonomy" id="5580"/>
    <lineage>
        <taxon>Eukaryota</taxon>
        <taxon>Fungi</taxon>
        <taxon>Dikarya</taxon>
        <taxon>Ascomycota</taxon>
        <taxon>Pezizomycotina</taxon>
        <taxon>Dothideomycetes</taxon>
        <taxon>Dothideomycetidae</taxon>
        <taxon>Dothideales</taxon>
        <taxon>Saccotheciaceae</taxon>
        <taxon>Aureobasidium</taxon>
    </lineage>
</organism>
<evidence type="ECO:0000313" key="8">
    <source>
        <dbReference type="EMBL" id="KAK6006419.1"/>
    </source>
</evidence>
<name>A0ABR0TPN8_AURPU</name>
<dbReference type="Proteomes" id="UP001341245">
    <property type="component" value="Unassembled WGS sequence"/>
</dbReference>
<dbReference type="Pfam" id="PF03719">
    <property type="entry name" value="Ribosomal_S5_C"/>
    <property type="match status" value="1"/>
</dbReference>
<dbReference type="Gene3D" id="3.30.230.10">
    <property type="match status" value="1"/>
</dbReference>
<accession>A0ABR0TPN8</accession>
<dbReference type="SUPFAM" id="SSF54768">
    <property type="entry name" value="dsRNA-binding domain-like"/>
    <property type="match status" value="1"/>
</dbReference>
<sequence>MKTTRCLFCRFAPAATPKSQQPSSRAFSSTPATSAKGKGKPAYPNVRAVDLGLVQQRVDMAARTFKPYTPREKQLLALKYTPAQVRAIEAAEASIDPKDVVTQGKIRRDTFALNYIDDLSKIQPLVDKPVRAPTEDIDPGIRMRTEDEVLERFAQWTEDFNRKRQEYETRMESMDGDALEQELLTKSIEAGIYPGDKLTPDERRARLRKYAEHFEGPNEIAEWNAFIGNANNFFFSPKGTLDSQQDSLAPEMPKIKNLGVKFESEDDDPHLQRLMQQTGMSKDEIRKIRCKNLVNHRVVNQTRMGKIQSMYYLTIAGNENGMLGIGEGKSGEDEDAIRQAQYAAIRNMKPIPRYENRTIFGEVEGKVGASVVQLSSRPPGFGNRCQHLIYEMARAAGISDLSARCPRSRNPMNIVKATYEALMKQRLPEDVARARGRKLVDVRKVYYQGLTS</sequence>
<feature type="region of interest" description="Disordered" evidence="6">
    <location>
        <begin position="16"/>
        <end position="43"/>
    </location>
</feature>
<evidence type="ECO:0000256" key="1">
    <source>
        <dbReference type="ARBA" id="ARBA00008945"/>
    </source>
</evidence>
<evidence type="ECO:0000256" key="6">
    <source>
        <dbReference type="SAM" id="MobiDB-lite"/>
    </source>
</evidence>
<evidence type="ECO:0000256" key="3">
    <source>
        <dbReference type="ARBA" id="ARBA00023274"/>
    </source>
</evidence>
<dbReference type="PROSITE" id="PS50881">
    <property type="entry name" value="S5_DSRBD"/>
    <property type="match status" value="1"/>
</dbReference>
<reference evidence="8 9" key="1">
    <citation type="submission" date="2023-11" db="EMBL/GenBank/DDBJ databases">
        <title>Draft genome sequence and annotation of the polyextremotolerant black yeast-like fungus Aureobasidium pullulans NRRL 62042.</title>
        <authorList>
            <person name="Dielentheis-Frenken M.R.E."/>
            <person name="Wibberg D."/>
            <person name="Blank L.M."/>
            <person name="Tiso T."/>
        </authorList>
    </citation>
    <scope>NUCLEOTIDE SEQUENCE [LARGE SCALE GENOMIC DNA]</scope>
    <source>
        <strain evidence="8 9">NRRL 62042</strain>
    </source>
</reference>
<feature type="domain" description="S5 DRBM" evidence="7">
    <location>
        <begin position="288"/>
        <end position="351"/>
    </location>
</feature>
<dbReference type="EMBL" id="JASGXD010000004">
    <property type="protein sequence ID" value="KAK6006419.1"/>
    <property type="molecule type" value="Genomic_DNA"/>
</dbReference>
<comment type="similarity">
    <text evidence="1 5">Belongs to the universal ribosomal protein uS5 family.</text>
</comment>
<evidence type="ECO:0000256" key="4">
    <source>
        <dbReference type="PROSITE-ProRule" id="PRU00268"/>
    </source>
</evidence>
<protein>
    <recommendedName>
        <fullName evidence="7">S5 DRBM domain-containing protein</fullName>
    </recommendedName>
</protein>
<evidence type="ECO:0000256" key="5">
    <source>
        <dbReference type="RuleBase" id="RU003823"/>
    </source>
</evidence>
<dbReference type="PANTHER" id="PTHR48277:SF1">
    <property type="entry name" value="MITOCHONDRIAL RIBOSOMAL PROTEIN S5"/>
    <property type="match status" value="1"/>
</dbReference>
<dbReference type="InterPro" id="IPR020568">
    <property type="entry name" value="Ribosomal_Su5_D2-typ_SF"/>
</dbReference>
<dbReference type="InterPro" id="IPR005324">
    <property type="entry name" value="Ribosomal_uS5_C"/>
</dbReference>
<dbReference type="Pfam" id="PF00333">
    <property type="entry name" value="Ribosomal_S5"/>
    <property type="match status" value="1"/>
</dbReference>
<dbReference type="Gene3D" id="3.30.160.20">
    <property type="match status" value="1"/>
</dbReference>
<evidence type="ECO:0000256" key="2">
    <source>
        <dbReference type="ARBA" id="ARBA00022980"/>
    </source>
</evidence>
<evidence type="ECO:0000259" key="7">
    <source>
        <dbReference type="PROSITE" id="PS50881"/>
    </source>
</evidence>
<dbReference type="PANTHER" id="PTHR48277">
    <property type="entry name" value="MITOCHONDRIAL RIBOSOMAL PROTEIN S5"/>
    <property type="match status" value="1"/>
</dbReference>
<dbReference type="InterPro" id="IPR013810">
    <property type="entry name" value="Ribosomal_uS5_N"/>
</dbReference>
<keyword evidence="9" id="KW-1185">Reference proteome</keyword>
<gene>
    <name evidence="8" type="ORF">QM012_006829</name>
</gene>
<feature type="compositionally biased region" description="Polar residues" evidence="6">
    <location>
        <begin position="17"/>
        <end position="33"/>
    </location>
</feature>
<comment type="caution">
    <text evidence="8">The sequence shown here is derived from an EMBL/GenBank/DDBJ whole genome shotgun (WGS) entry which is preliminary data.</text>
</comment>
<proteinExistence type="inferred from homology"/>
<keyword evidence="2 4" id="KW-0689">Ribosomal protein</keyword>
<dbReference type="InterPro" id="IPR014721">
    <property type="entry name" value="Ribsml_uS5_D2-typ_fold_subgr"/>
</dbReference>
<keyword evidence="3 4" id="KW-0687">Ribonucleoprotein</keyword>
<evidence type="ECO:0000313" key="9">
    <source>
        <dbReference type="Proteomes" id="UP001341245"/>
    </source>
</evidence>